<dbReference type="Proteomes" id="UP000790709">
    <property type="component" value="Unassembled WGS sequence"/>
</dbReference>
<dbReference type="EMBL" id="MU266535">
    <property type="protein sequence ID" value="KAH7921241.1"/>
    <property type="molecule type" value="Genomic_DNA"/>
</dbReference>
<evidence type="ECO:0000313" key="2">
    <source>
        <dbReference type="Proteomes" id="UP000790709"/>
    </source>
</evidence>
<proteinExistence type="predicted"/>
<evidence type="ECO:0000313" key="1">
    <source>
        <dbReference type="EMBL" id="KAH7921241.1"/>
    </source>
</evidence>
<accession>A0ACB8B7R8</accession>
<reference evidence="1" key="1">
    <citation type="journal article" date="2021" name="New Phytol.">
        <title>Evolutionary innovations through gain and loss of genes in the ectomycorrhizal Boletales.</title>
        <authorList>
            <person name="Wu G."/>
            <person name="Miyauchi S."/>
            <person name="Morin E."/>
            <person name="Kuo A."/>
            <person name="Drula E."/>
            <person name="Varga T."/>
            <person name="Kohler A."/>
            <person name="Feng B."/>
            <person name="Cao Y."/>
            <person name="Lipzen A."/>
            <person name="Daum C."/>
            <person name="Hundley H."/>
            <person name="Pangilinan J."/>
            <person name="Johnson J."/>
            <person name="Barry K."/>
            <person name="LaButti K."/>
            <person name="Ng V."/>
            <person name="Ahrendt S."/>
            <person name="Min B."/>
            <person name="Choi I.G."/>
            <person name="Park H."/>
            <person name="Plett J.M."/>
            <person name="Magnuson J."/>
            <person name="Spatafora J.W."/>
            <person name="Nagy L.G."/>
            <person name="Henrissat B."/>
            <person name="Grigoriev I.V."/>
            <person name="Yang Z.L."/>
            <person name="Xu J."/>
            <person name="Martin F.M."/>
        </authorList>
    </citation>
    <scope>NUCLEOTIDE SEQUENCE</scope>
    <source>
        <strain evidence="1">KUC20120723A-06</strain>
    </source>
</reference>
<comment type="caution">
    <text evidence="1">The sequence shown here is derived from an EMBL/GenBank/DDBJ whole genome shotgun (WGS) entry which is preliminary data.</text>
</comment>
<keyword evidence="2" id="KW-1185">Reference proteome</keyword>
<gene>
    <name evidence="1" type="ORF">BV22DRAFT_1198321</name>
</gene>
<organism evidence="1 2">
    <name type="scientific">Leucogyrophana mollusca</name>
    <dbReference type="NCBI Taxonomy" id="85980"/>
    <lineage>
        <taxon>Eukaryota</taxon>
        <taxon>Fungi</taxon>
        <taxon>Dikarya</taxon>
        <taxon>Basidiomycota</taxon>
        <taxon>Agaricomycotina</taxon>
        <taxon>Agaricomycetes</taxon>
        <taxon>Agaricomycetidae</taxon>
        <taxon>Boletales</taxon>
        <taxon>Boletales incertae sedis</taxon>
        <taxon>Leucogyrophana</taxon>
    </lineage>
</organism>
<sequence length="389" mass="43354">MAKAEQTDTTIMSADAASIAGTTVSHTPTEEDAGTVDAEKWADDSESDDAASAPSPSPEQAKTTTAESVSDESDDDEDGSEDYSDFYSDLGSDTRNGAEQHFIYWYRDGDTVVRVEDTLYKLHSSRLIELSAYFKELLGGGGKMELDPDDSDPDDPNWMPSVHYITETTARDFDALLAVDRRPTDFILTPPPFHTVAAIIRAASALGFKGYYDLAIQRLNKLWDSRLEDVLQESLSEAAAAVALARECDIPQVPRRALYELLRMDEGKLYANDHRGLDELESADQQRVIKAREALAVAWVKNATQFPPPSRCLVDKSGCAVYRSSSWRKLVVDSGILLKYMHDPIAGLLVLIEQDWAAAGWCVDCVEKMKREWGAERERIWKDLDLVWK</sequence>
<protein>
    <submittedName>
        <fullName evidence="1">Uncharacterized protein</fullName>
    </submittedName>
</protein>
<name>A0ACB8B7R8_9AGAM</name>